<organism evidence="7 8">
    <name type="scientific">Blattabacterium punctulatus</name>
    <dbReference type="NCBI Taxonomy" id="164514"/>
    <lineage>
        <taxon>Bacteria</taxon>
        <taxon>Pseudomonadati</taxon>
        <taxon>Bacteroidota</taxon>
        <taxon>Flavobacteriia</taxon>
        <taxon>Flavobacteriales</taxon>
        <taxon>Blattabacteriaceae</taxon>
        <taxon>Blattabacterium</taxon>
    </lineage>
</organism>
<dbReference type="CDD" id="cd16926">
    <property type="entry name" value="HATPase_MutL-MLH-PMS-like"/>
    <property type="match status" value="1"/>
</dbReference>
<dbReference type="SUPFAM" id="SSF118116">
    <property type="entry name" value="DNA mismatch repair protein MutL"/>
    <property type="match status" value="1"/>
</dbReference>
<dbReference type="SMART" id="SM00853">
    <property type="entry name" value="MutL_C"/>
    <property type="match status" value="1"/>
</dbReference>
<evidence type="ECO:0000313" key="7">
    <source>
        <dbReference type="EMBL" id="AWU40032.1"/>
    </source>
</evidence>
<evidence type="ECO:0000259" key="5">
    <source>
        <dbReference type="SMART" id="SM00853"/>
    </source>
</evidence>
<dbReference type="InterPro" id="IPR014790">
    <property type="entry name" value="MutL_C"/>
</dbReference>
<accession>A0ABN5M2U3</accession>
<dbReference type="RefSeq" id="WP_110495397.1">
    <property type="nucleotide sequence ID" value="NZ_CP029811.1"/>
</dbReference>
<dbReference type="InterPro" id="IPR020568">
    <property type="entry name" value="Ribosomal_Su5_D2-typ_SF"/>
</dbReference>
<dbReference type="NCBIfam" id="TIGR00585">
    <property type="entry name" value="mutl"/>
    <property type="match status" value="1"/>
</dbReference>
<dbReference type="InterPro" id="IPR014762">
    <property type="entry name" value="DNA_mismatch_repair_CS"/>
</dbReference>
<keyword evidence="7" id="KW-0255">Endonuclease</keyword>
<dbReference type="PROSITE" id="PS00058">
    <property type="entry name" value="DNA_MISMATCH_REPAIR_1"/>
    <property type="match status" value="1"/>
</dbReference>
<keyword evidence="7" id="KW-0378">Hydrolase</keyword>
<evidence type="ECO:0000256" key="2">
    <source>
        <dbReference type="ARBA" id="ARBA00021975"/>
    </source>
</evidence>
<dbReference type="InterPro" id="IPR038973">
    <property type="entry name" value="MutL/Mlh/Pms-like"/>
</dbReference>
<name>A0ABN5M2U3_9FLAO</name>
<dbReference type="SUPFAM" id="SSF54211">
    <property type="entry name" value="Ribosomal protein S5 domain 2-like"/>
    <property type="match status" value="1"/>
</dbReference>
<keyword evidence="3" id="KW-0227">DNA damage</keyword>
<dbReference type="Gene3D" id="3.30.1370.100">
    <property type="entry name" value="MutL, C-terminal domain, regulatory subdomain"/>
    <property type="match status" value="1"/>
</dbReference>
<dbReference type="InterPro" id="IPR013507">
    <property type="entry name" value="DNA_mismatch_S5_2-like"/>
</dbReference>
<evidence type="ECO:0000259" key="6">
    <source>
        <dbReference type="SMART" id="SM01340"/>
    </source>
</evidence>
<feature type="domain" description="MutL C-terminal dimerisation" evidence="5">
    <location>
        <begin position="406"/>
        <end position="544"/>
    </location>
</feature>
<evidence type="ECO:0000256" key="1">
    <source>
        <dbReference type="ARBA" id="ARBA00006082"/>
    </source>
</evidence>
<evidence type="ECO:0000313" key="8">
    <source>
        <dbReference type="Proteomes" id="UP000247917"/>
    </source>
</evidence>
<dbReference type="SUPFAM" id="SSF55874">
    <property type="entry name" value="ATPase domain of HSP90 chaperone/DNA topoisomerase II/histidine kinase"/>
    <property type="match status" value="1"/>
</dbReference>
<proteinExistence type="inferred from homology"/>
<dbReference type="InterPro" id="IPR042120">
    <property type="entry name" value="MutL_C_dimsub"/>
</dbReference>
<dbReference type="Pfam" id="PF13589">
    <property type="entry name" value="HATPase_c_3"/>
    <property type="match status" value="1"/>
</dbReference>
<dbReference type="InterPro" id="IPR042121">
    <property type="entry name" value="MutL_C_regsub"/>
</dbReference>
<dbReference type="EMBL" id="CP029812">
    <property type="protein sequence ID" value="AWU40032.1"/>
    <property type="molecule type" value="Genomic_DNA"/>
</dbReference>
<dbReference type="InterPro" id="IPR037198">
    <property type="entry name" value="MutL_C_sf"/>
</dbReference>
<evidence type="ECO:0000256" key="4">
    <source>
        <dbReference type="ARBA" id="ARBA00023204"/>
    </source>
</evidence>
<evidence type="ECO:0000256" key="3">
    <source>
        <dbReference type="ARBA" id="ARBA00022763"/>
    </source>
</evidence>
<dbReference type="PANTHER" id="PTHR10073:SF12">
    <property type="entry name" value="DNA MISMATCH REPAIR PROTEIN MLH1"/>
    <property type="match status" value="1"/>
</dbReference>
<keyword evidence="8" id="KW-1185">Reference proteome</keyword>
<gene>
    <name evidence="7" type="primary">mutL</name>
    <name evidence="7" type="ORF">DM808_02635</name>
</gene>
<dbReference type="CDD" id="cd00782">
    <property type="entry name" value="MutL_Trans"/>
    <property type="match status" value="1"/>
</dbReference>
<keyword evidence="7" id="KW-0540">Nuclease</keyword>
<dbReference type="Proteomes" id="UP000247917">
    <property type="component" value="Chromosome"/>
</dbReference>
<dbReference type="SMART" id="SM01340">
    <property type="entry name" value="DNA_mis_repair"/>
    <property type="match status" value="1"/>
</dbReference>
<keyword evidence="4" id="KW-0234">DNA repair</keyword>
<protein>
    <recommendedName>
        <fullName evidence="2">DNA mismatch repair protein MutL</fullName>
    </recommendedName>
</protein>
<dbReference type="InterPro" id="IPR036890">
    <property type="entry name" value="HATPase_C_sf"/>
</dbReference>
<dbReference type="Gene3D" id="3.30.230.10">
    <property type="match status" value="1"/>
</dbReference>
<dbReference type="InterPro" id="IPR002099">
    <property type="entry name" value="MutL/Mlh/PMS"/>
</dbReference>
<dbReference type="Pfam" id="PF08676">
    <property type="entry name" value="MutL_C"/>
    <property type="match status" value="1"/>
</dbReference>
<feature type="domain" description="DNA mismatch repair protein S5" evidence="6">
    <location>
        <begin position="209"/>
        <end position="324"/>
    </location>
</feature>
<dbReference type="Pfam" id="PF01119">
    <property type="entry name" value="DNA_mis_repair"/>
    <property type="match status" value="1"/>
</dbReference>
<reference evidence="7 8" key="1">
    <citation type="journal article" date="2018" name="Genome Biol. Evol.">
        <title>Parallel and Gradual Genome Erosion in the Blattabacterium Endosymbionts of Mastotermes darwiniensis and Cryptocercus Wood Roaches.</title>
        <authorList>
            <person name="Kinjo Y."/>
            <person name="Bourguignon T."/>
            <person name="Tong K.J."/>
            <person name="Kuwahara H."/>
            <person name="Lim S.J."/>
            <person name="Yoon K.B."/>
            <person name="Shigenobu S."/>
            <person name="Park Y.C."/>
            <person name="Nalepa C.A."/>
            <person name="Hongoh Y."/>
            <person name="Ohkuma M."/>
            <person name="Lo N."/>
            <person name="Tokuda G."/>
        </authorList>
    </citation>
    <scope>NUCLEOTIDE SEQUENCE [LARGE SCALE GENOMIC DNA]</scope>
    <source>
        <strain evidence="7 8">CPUsv</strain>
    </source>
</reference>
<comment type="similarity">
    <text evidence="1">Belongs to the DNA mismatch repair MutL/HexB family.</text>
</comment>
<dbReference type="GO" id="GO:0004519">
    <property type="term" value="F:endonuclease activity"/>
    <property type="evidence" value="ECO:0007669"/>
    <property type="project" value="UniProtKB-KW"/>
</dbReference>
<dbReference type="PANTHER" id="PTHR10073">
    <property type="entry name" value="DNA MISMATCH REPAIR PROTEIN MLH, PMS, MUTL"/>
    <property type="match status" value="1"/>
</dbReference>
<dbReference type="Gene3D" id="3.30.1540.20">
    <property type="entry name" value="MutL, C-terminal domain, dimerisation subdomain"/>
    <property type="match status" value="1"/>
</dbReference>
<dbReference type="InterPro" id="IPR014721">
    <property type="entry name" value="Ribsml_uS5_D2-typ_fold_subgr"/>
</dbReference>
<dbReference type="Gene3D" id="3.30.565.10">
    <property type="entry name" value="Histidine kinase-like ATPase, C-terminal domain"/>
    <property type="match status" value="1"/>
</dbReference>
<sequence length="585" mass="69479">MKDIIQFLPKKVINQIAAGEVIQRPASVLKELLENSIDAKSKSIDIFIRDSGKTLIQLIDNGEGMSYNDARNSYQRYTTSKIKTNEDIFRINTKGFRGEALASIAFVSQLEIQTKNKENKIGIHILVEEGKIKEQIPINMLKGTRISVKNIFYKFPARRIFLKSSKIEFKHIINEFYKIILAHRDIIYRFYHNDKIIFFLKKTSLKERIKEIFIKNKKLFPILIKKNKIIIEGFISKPNSSIKKGNHFLFVNQRCINNILLHKKIIHSYEGLLKNIKTVSYFIFIYIDPILVNWNIHPTKKEVKLEEENLICNMIQQEIKNILCCQYKVKKEELNNSDLLLDFNPSKKESLIFMNHYDSFFEGFSYKEKVIQLDNWFHQMKKSNYFIDVNLTKKLSNYIFHEKKIKTFQINGKYIIFLWNNENIILVDQHRAHQKILFEFFFKERKKKLISQKFLFPIEIKLLNNEFISLKNIQYELIEMGFHLYFWNQSVYLYSIPDNIHQNILVEIFKNILTYNFINGEKNNKKILIQSISKSAAVKSGTELHSNKMECLIRDFFSCKNINYTYSGDPIFFIFNKNFLKKTIL</sequence>